<dbReference type="EMBL" id="BART01004648">
    <property type="protein sequence ID" value="GAG55362.1"/>
    <property type="molecule type" value="Genomic_DNA"/>
</dbReference>
<accession>X0ZAN8</accession>
<comment type="caution">
    <text evidence="1">The sequence shown here is derived from an EMBL/GenBank/DDBJ whole genome shotgun (WGS) entry which is preliminary data.</text>
</comment>
<sequence>MKIVLTFDIERDIPRVFNSYFGVKIGLLKILRMLDEFNIK</sequence>
<protein>
    <submittedName>
        <fullName evidence="1">Uncharacterized protein</fullName>
    </submittedName>
</protein>
<proteinExistence type="predicted"/>
<gene>
    <name evidence="1" type="ORF">S01H4_11478</name>
</gene>
<feature type="non-terminal residue" evidence="1">
    <location>
        <position position="40"/>
    </location>
</feature>
<dbReference type="AlphaFoldDB" id="X0ZAN8"/>
<name>X0ZAN8_9ZZZZ</name>
<evidence type="ECO:0000313" key="1">
    <source>
        <dbReference type="EMBL" id="GAG55362.1"/>
    </source>
</evidence>
<organism evidence="1">
    <name type="scientific">marine sediment metagenome</name>
    <dbReference type="NCBI Taxonomy" id="412755"/>
    <lineage>
        <taxon>unclassified sequences</taxon>
        <taxon>metagenomes</taxon>
        <taxon>ecological metagenomes</taxon>
    </lineage>
</organism>
<reference evidence="1" key="1">
    <citation type="journal article" date="2014" name="Front. Microbiol.">
        <title>High frequency of phylogenetically diverse reductive dehalogenase-homologous genes in deep subseafloor sedimentary metagenomes.</title>
        <authorList>
            <person name="Kawai M."/>
            <person name="Futagami T."/>
            <person name="Toyoda A."/>
            <person name="Takaki Y."/>
            <person name="Nishi S."/>
            <person name="Hori S."/>
            <person name="Arai W."/>
            <person name="Tsubouchi T."/>
            <person name="Morono Y."/>
            <person name="Uchiyama I."/>
            <person name="Ito T."/>
            <person name="Fujiyama A."/>
            <person name="Inagaki F."/>
            <person name="Takami H."/>
        </authorList>
    </citation>
    <scope>NUCLEOTIDE SEQUENCE</scope>
    <source>
        <strain evidence="1">Expedition CK06-06</strain>
    </source>
</reference>